<dbReference type="InterPro" id="IPR029063">
    <property type="entry name" value="SAM-dependent_MTases_sf"/>
</dbReference>
<keyword evidence="3" id="KW-1185">Reference proteome</keyword>
<name>A0A1I4Q390_9FIRM</name>
<dbReference type="GO" id="GO:0032259">
    <property type="term" value="P:methylation"/>
    <property type="evidence" value="ECO:0007669"/>
    <property type="project" value="UniProtKB-KW"/>
</dbReference>
<dbReference type="EMBL" id="FOTS01000082">
    <property type="protein sequence ID" value="SFM34532.1"/>
    <property type="molecule type" value="Genomic_DNA"/>
</dbReference>
<accession>A0A1I4Q390</accession>
<feature type="domain" description="Methyltransferase" evidence="1">
    <location>
        <begin position="91"/>
        <end position="189"/>
    </location>
</feature>
<sequence>MVAMIGIEDLMNGAETDSDRLVDTDTMIHFLKVIRLCTKEKETMKYDPKAMQNYNSTQEGFAEHYNATPPWDIGKPQAPFFTVSDQIKSPVLDVGCGTGSTSIFFASKGHDVTGIDFVEKAIQCAREKAAKQDLSVRFQIKDAMTLVNWDERFYSVIDSGLFHIYVGKEQKREQRRYVQGLAHVLKPGGRLFLLSFTDEAPEGGVSEQELSDIFADGWELESIQQVIGEINPTFLAEHPKAFPAGGPKMWFAIIRHIGN</sequence>
<dbReference type="STRING" id="1123291.SAMN04490355_10824"/>
<keyword evidence="2" id="KW-0489">Methyltransferase</keyword>
<dbReference type="CDD" id="cd02440">
    <property type="entry name" value="AdoMet_MTases"/>
    <property type="match status" value="1"/>
</dbReference>
<evidence type="ECO:0000313" key="2">
    <source>
        <dbReference type="EMBL" id="SFM34532.1"/>
    </source>
</evidence>
<dbReference type="AlphaFoldDB" id="A0A1I4Q390"/>
<dbReference type="SUPFAM" id="SSF53335">
    <property type="entry name" value="S-adenosyl-L-methionine-dependent methyltransferases"/>
    <property type="match status" value="1"/>
</dbReference>
<dbReference type="PANTHER" id="PTHR12843:SF5">
    <property type="entry name" value="EEF1A LYSINE METHYLTRANSFERASE 2"/>
    <property type="match status" value="1"/>
</dbReference>
<dbReference type="Gene3D" id="3.40.50.150">
    <property type="entry name" value="Vaccinia Virus protein VP39"/>
    <property type="match status" value="1"/>
</dbReference>
<protein>
    <submittedName>
        <fullName evidence="2">Methyltransferase domain-containing protein</fullName>
    </submittedName>
</protein>
<dbReference type="InterPro" id="IPR041698">
    <property type="entry name" value="Methyltransf_25"/>
</dbReference>
<evidence type="ECO:0000313" key="3">
    <source>
        <dbReference type="Proteomes" id="UP000199520"/>
    </source>
</evidence>
<dbReference type="Pfam" id="PF13649">
    <property type="entry name" value="Methyltransf_25"/>
    <property type="match status" value="1"/>
</dbReference>
<dbReference type="Proteomes" id="UP000199520">
    <property type="component" value="Unassembled WGS sequence"/>
</dbReference>
<dbReference type="PANTHER" id="PTHR12843">
    <property type="entry name" value="PROTEIN-LYSINE N-METHYLTRANSFERASE METTL10"/>
    <property type="match status" value="1"/>
</dbReference>
<gene>
    <name evidence="2" type="ORF">SAMN04490355_10824</name>
</gene>
<proteinExistence type="predicted"/>
<evidence type="ECO:0000259" key="1">
    <source>
        <dbReference type="Pfam" id="PF13649"/>
    </source>
</evidence>
<reference evidence="3" key="1">
    <citation type="submission" date="2016-10" db="EMBL/GenBank/DDBJ databases">
        <authorList>
            <person name="Varghese N."/>
            <person name="Submissions S."/>
        </authorList>
    </citation>
    <scope>NUCLEOTIDE SEQUENCE [LARGE SCALE GENOMIC DNA]</scope>
    <source>
        <strain evidence="3">DSM 13327</strain>
    </source>
</reference>
<dbReference type="GO" id="GO:0005737">
    <property type="term" value="C:cytoplasm"/>
    <property type="evidence" value="ECO:0007669"/>
    <property type="project" value="TreeGrafter"/>
</dbReference>
<keyword evidence="2" id="KW-0808">Transferase</keyword>
<dbReference type="GO" id="GO:0016279">
    <property type="term" value="F:protein-lysine N-methyltransferase activity"/>
    <property type="evidence" value="ECO:0007669"/>
    <property type="project" value="TreeGrafter"/>
</dbReference>
<organism evidence="2 3">
    <name type="scientific">Pelosinus propionicus DSM 13327</name>
    <dbReference type="NCBI Taxonomy" id="1123291"/>
    <lineage>
        <taxon>Bacteria</taxon>
        <taxon>Bacillati</taxon>
        <taxon>Bacillota</taxon>
        <taxon>Negativicutes</taxon>
        <taxon>Selenomonadales</taxon>
        <taxon>Sporomusaceae</taxon>
        <taxon>Pelosinus</taxon>
    </lineage>
</organism>